<sequence>MWDKFVAFSEDSRQVIAKLTADIVVDGNFDTRGLDDALTSIGGQDYFLMEDEVLRFINLAKEMKSEAYVGITIAEVRDASVEVVLSDHDMLASMVVTGAHKGVPLKGPQIVQALAQSHVTKGINKLALKKVLVMSHQLKPGETFSQPVAKGKNPIQGVDAKFIPLVKDPTKQVLAPKESAPDGKVDMLNLGETITVSENDPLMKRVPATKGTPGLTVQGKVIPPKPGNDAMLKEGKGTKISPDNPNLLIAEVSGMPIIKERGVDVEDALCLPTIGVATGHVKFKGNVVVLGNIESDMVVRATGSLTVGGFIESADVQVQGDIEVAKGIIGHNVSEDQSKSCIVKSGGSITANYAQFSELQAANDIHLSVHCLNNELRCGHDLVVADAAEKQGTLSGGHAKVGGKVTCINLGVEGDTATYLHAFARFQMFKDRQAKLKEQYTQAQEQTMDIIRRELEFKKTPKAERTEEQEQALEADKQKANAHLEKVKQARDHHEQELEVALEECNVEVKSKVYTHVTVQYGEEKVVTKRVHGPSIFSFNQFEIKYSSMFEDEDLEQEV</sequence>
<evidence type="ECO:0000313" key="5">
    <source>
        <dbReference type="Proteomes" id="UP000297753"/>
    </source>
</evidence>
<accession>A0A4Y8WHG6</accession>
<dbReference type="RefSeq" id="WP_134834954.1">
    <property type="nucleotide sequence ID" value="NZ_SATR01000008.1"/>
</dbReference>
<dbReference type="Proteomes" id="UP000297753">
    <property type="component" value="Unassembled WGS sequence"/>
</dbReference>
<keyword evidence="1" id="KW-0175">Coiled coil</keyword>
<proteinExistence type="predicted"/>
<comment type="caution">
    <text evidence="4">The sequence shown here is derived from an EMBL/GenBank/DDBJ whole genome shotgun (WGS) entry which is preliminary data.</text>
</comment>
<feature type="domain" description="Flagellar Assembly Protein A N-terminal region" evidence="3">
    <location>
        <begin position="81"/>
        <end position="260"/>
    </location>
</feature>
<gene>
    <name evidence="4" type="ORF">ELS82_07565</name>
</gene>
<dbReference type="InterPro" id="IPR046866">
    <property type="entry name" value="FapA_N"/>
</dbReference>
<evidence type="ECO:0000256" key="1">
    <source>
        <dbReference type="SAM" id="Coils"/>
    </source>
</evidence>
<feature type="region of interest" description="Disordered" evidence="2">
    <location>
        <begin position="204"/>
        <end position="226"/>
    </location>
</feature>
<dbReference type="InterPro" id="IPR046865">
    <property type="entry name" value="FapA_b_solenoid"/>
</dbReference>
<dbReference type="InterPro" id="IPR005646">
    <property type="entry name" value="FapA"/>
</dbReference>
<reference evidence="4 5" key="1">
    <citation type="submission" date="2019-01" db="EMBL/GenBank/DDBJ databases">
        <title>Vibrio BEI176 sp. nov, a marine bacterium isolated from China: eastern marignal seas.</title>
        <authorList>
            <person name="Li B."/>
        </authorList>
    </citation>
    <scope>NUCLEOTIDE SEQUENCE [LARGE SCALE GENOMIC DNA]</scope>
    <source>
        <strain evidence="4 5">BEI176</strain>
    </source>
</reference>
<dbReference type="Pfam" id="PF20250">
    <property type="entry name" value="FapA_N"/>
    <property type="match status" value="1"/>
</dbReference>
<evidence type="ECO:0000313" key="4">
    <source>
        <dbReference type="EMBL" id="TFH92264.1"/>
    </source>
</evidence>
<dbReference type="Pfam" id="PF03961">
    <property type="entry name" value="FapA"/>
    <property type="match status" value="1"/>
</dbReference>
<evidence type="ECO:0000259" key="3">
    <source>
        <dbReference type="Pfam" id="PF20250"/>
    </source>
</evidence>
<keyword evidence="5" id="KW-1185">Reference proteome</keyword>
<name>A0A4Y8WHG6_9VIBR</name>
<dbReference type="OrthoDB" id="5807941at2"/>
<evidence type="ECO:0000256" key="2">
    <source>
        <dbReference type="SAM" id="MobiDB-lite"/>
    </source>
</evidence>
<dbReference type="PANTHER" id="PTHR38032:SF1">
    <property type="entry name" value="RNA-BINDING PROTEIN KHPB N-TERMINAL DOMAIN-CONTAINING PROTEIN"/>
    <property type="match status" value="1"/>
</dbReference>
<dbReference type="EMBL" id="SATR01000008">
    <property type="protein sequence ID" value="TFH92264.1"/>
    <property type="molecule type" value="Genomic_DNA"/>
</dbReference>
<organism evidence="4 5">
    <name type="scientific">Vibrio ouci</name>
    <dbReference type="NCBI Taxonomy" id="2499078"/>
    <lineage>
        <taxon>Bacteria</taxon>
        <taxon>Pseudomonadati</taxon>
        <taxon>Pseudomonadota</taxon>
        <taxon>Gammaproteobacteria</taxon>
        <taxon>Vibrionales</taxon>
        <taxon>Vibrionaceae</taxon>
        <taxon>Vibrio</taxon>
    </lineage>
</organism>
<dbReference type="AlphaFoldDB" id="A0A4Y8WHG6"/>
<dbReference type="PANTHER" id="PTHR38032">
    <property type="entry name" value="POLYMERASE-RELATED"/>
    <property type="match status" value="1"/>
</dbReference>
<protein>
    <submittedName>
        <fullName evidence="4">DUF342 domain-containing protein</fullName>
    </submittedName>
</protein>
<feature type="coiled-coil region" evidence="1">
    <location>
        <begin position="426"/>
        <end position="504"/>
    </location>
</feature>